<accession>A0A8S5NLI4</accession>
<name>A0A8S5NLI4_9CAUD</name>
<feature type="region of interest" description="Disordered" evidence="1">
    <location>
        <begin position="1"/>
        <end position="35"/>
    </location>
</feature>
<organism evidence="2">
    <name type="scientific">Siphoviridae sp. ctQU013</name>
    <dbReference type="NCBI Taxonomy" id="2826329"/>
    <lineage>
        <taxon>Viruses</taxon>
        <taxon>Duplodnaviria</taxon>
        <taxon>Heunggongvirae</taxon>
        <taxon>Uroviricota</taxon>
        <taxon>Caudoviricetes</taxon>
    </lineage>
</organism>
<evidence type="ECO:0000313" key="2">
    <source>
        <dbReference type="EMBL" id="DAD95669.1"/>
    </source>
</evidence>
<dbReference type="EMBL" id="BK015198">
    <property type="protein sequence ID" value="DAD95669.1"/>
    <property type="molecule type" value="Genomic_DNA"/>
</dbReference>
<protein>
    <submittedName>
        <fullName evidence="2">Uncharacterized protein</fullName>
    </submittedName>
</protein>
<evidence type="ECO:0000256" key="1">
    <source>
        <dbReference type="SAM" id="MobiDB-lite"/>
    </source>
</evidence>
<reference evidence="2" key="1">
    <citation type="journal article" date="2021" name="Proc. Natl. Acad. Sci. U.S.A.">
        <title>A Catalog of Tens of Thousands of Viruses from Human Metagenomes Reveals Hidden Associations with Chronic Diseases.</title>
        <authorList>
            <person name="Tisza M.J."/>
            <person name="Buck C.B."/>
        </authorList>
    </citation>
    <scope>NUCLEOTIDE SEQUENCE</scope>
    <source>
        <strain evidence="2">CtQU013</strain>
    </source>
</reference>
<sequence length="130" mass="14104">MKFEFLADASDTPPKRPSNPSVGYPSNGDPVTGKPPTTPGAWFYYMLMVEFTTLIEQNGLEPSAENLHQLADVFADFKARASAAEGFATQAKASAEKAASITPESYTTVEVFNSFMTSIYEACDEFIKGV</sequence>
<proteinExistence type="predicted"/>